<evidence type="ECO:0000256" key="3">
    <source>
        <dbReference type="ARBA" id="ARBA00022448"/>
    </source>
</evidence>
<dbReference type="GO" id="GO:0015297">
    <property type="term" value="F:antiporter activity"/>
    <property type="evidence" value="ECO:0007669"/>
    <property type="project" value="InterPro"/>
</dbReference>
<evidence type="ECO:0000256" key="2">
    <source>
        <dbReference type="ARBA" id="ARBA00010199"/>
    </source>
</evidence>
<dbReference type="EMBL" id="FNOM01000001">
    <property type="protein sequence ID" value="SDW18388.1"/>
    <property type="molecule type" value="Genomic_DNA"/>
</dbReference>
<dbReference type="OrthoDB" id="9789527at2"/>
<dbReference type="InterPro" id="IPR002528">
    <property type="entry name" value="MATE_fam"/>
</dbReference>
<evidence type="ECO:0000256" key="7">
    <source>
        <dbReference type="SAM" id="Phobius"/>
    </source>
</evidence>
<name>A0A1H2RGN1_9RHOB</name>
<evidence type="ECO:0000256" key="4">
    <source>
        <dbReference type="ARBA" id="ARBA00022692"/>
    </source>
</evidence>
<evidence type="ECO:0000256" key="6">
    <source>
        <dbReference type="ARBA" id="ARBA00023136"/>
    </source>
</evidence>
<protein>
    <submittedName>
        <fullName evidence="8">Multidrug resistance protein, MATE family</fullName>
    </submittedName>
</protein>
<dbReference type="GO" id="GO:0042910">
    <property type="term" value="F:xenobiotic transmembrane transporter activity"/>
    <property type="evidence" value="ECO:0007669"/>
    <property type="project" value="InterPro"/>
</dbReference>
<evidence type="ECO:0000313" key="8">
    <source>
        <dbReference type="EMBL" id="SDW18388.1"/>
    </source>
</evidence>
<keyword evidence="3" id="KW-0813">Transport</keyword>
<dbReference type="GO" id="GO:0005886">
    <property type="term" value="C:plasma membrane"/>
    <property type="evidence" value="ECO:0007669"/>
    <property type="project" value="TreeGrafter"/>
</dbReference>
<keyword evidence="9" id="KW-1185">Reference proteome</keyword>
<feature type="transmembrane region" description="Helical" evidence="7">
    <location>
        <begin position="243"/>
        <end position="262"/>
    </location>
</feature>
<feature type="transmembrane region" description="Helical" evidence="7">
    <location>
        <begin position="384"/>
        <end position="404"/>
    </location>
</feature>
<dbReference type="Pfam" id="PF01554">
    <property type="entry name" value="MatE"/>
    <property type="match status" value="2"/>
</dbReference>
<dbReference type="RefSeq" id="WP_092884670.1">
    <property type="nucleotide sequence ID" value="NZ_CP061498.1"/>
</dbReference>
<dbReference type="CDD" id="cd13136">
    <property type="entry name" value="MATE_DinF_like"/>
    <property type="match status" value="1"/>
</dbReference>
<evidence type="ECO:0000256" key="1">
    <source>
        <dbReference type="ARBA" id="ARBA00004141"/>
    </source>
</evidence>
<dbReference type="PANTHER" id="PTHR43298">
    <property type="entry name" value="MULTIDRUG RESISTANCE PROTEIN NORM-RELATED"/>
    <property type="match status" value="1"/>
</dbReference>
<accession>A0A1H2RGN1</accession>
<organism evidence="8 9">
    <name type="scientific">Roseicitreum antarcticum</name>
    <dbReference type="NCBI Taxonomy" id="564137"/>
    <lineage>
        <taxon>Bacteria</taxon>
        <taxon>Pseudomonadati</taxon>
        <taxon>Pseudomonadota</taxon>
        <taxon>Alphaproteobacteria</taxon>
        <taxon>Rhodobacterales</taxon>
        <taxon>Paracoccaceae</taxon>
        <taxon>Roseicitreum</taxon>
    </lineage>
</organism>
<dbReference type="PANTHER" id="PTHR43298:SF2">
    <property type="entry name" value="FMN_FAD EXPORTER YEEO-RELATED"/>
    <property type="match status" value="1"/>
</dbReference>
<dbReference type="NCBIfam" id="TIGR00797">
    <property type="entry name" value="matE"/>
    <property type="match status" value="1"/>
</dbReference>
<feature type="transmembrane region" description="Helical" evidence="7">
    <location>
        <begin position="169"/>
        <end position="188"/>
    </location>
</feature>
<feature type="transmembrane region" description="Helical" evidence="7">
    <location>
        <begin position="137"/>
        <end position="157"/>
    </location>
</feature>
<reference evidence="8 9" key="1">
    <citation type="submission" date="2016-10" db="EMBL/GenBank/DDBJ databases">
        <authorList>
            <person name="de Groot N.N."/>
        </authorList>
    </citation>
    <scope>NUCLEOTIDE SEQUENCE [LARGE SCALE GENOMIC DNA]</scope>
    <source>
        <strain evidence="8 9">CGMCC 1.8894</strain>
    </source>
</reference>
<keyword evidence="6 7" id="KW-0472">Membrane</keyword>
<feature type="transmembrane region" description="Helical" evidence="7">
    <location>
        <begin position="314"/>
        <end position="334"/>
    </location>
</feature>
<sequence length="450" mass="47332">MADSVVGPLAHRRVLKIAVPIVLANISVPILGIVDTGVVGQMGAAAPIGAVGLGAIILASVYWIFGFLRMGTSGLVAQAVGAGDTAESGAILMRALMIGVAAGVVMIVGQGLLVALAFRLAPASAEVESLARDYLTIRIWGAPATIALYAVTGWLIATERTSAVLLLQLWINGLNIVLDLWFVLGLGWGVEGVAVATLCAEWTGVAFGLYLCRAAFAGDQWRDWARVFDRARLKRMLSVNSDIMLRTVALQGAMTSFLFTGAGFGDVTLAANQVLMQFLALAAHALDGFAFAAETLIGQAVGARSYNALRRAGVLTSIWGIGVAVVMAAGFWLFGPLMIDAMARDAEVQAAARIFLPYVVAATLLSVAAYMLDGIFIGATETRVMRNAMALSVAIYAAAVWLMVPVWENHGLWLGFLVLSIARAVLLGLAYPGLERRVIASPAALSPRHP</sequence>
<feature type="transmembrane region" description="Helical" evidence="7">
    <location>
        <begin position="95"/>
        <end position="117"/>
    </location>
</feature>
<dbReference type="InterPro" id="IPR044644">
    <property type="entry name" value="DinF-like"/>
</dbReference>
<comment type="similarity">
    <text evidence="2">Belongs to the multi antimicrobial extrusion (MATE) (TC 2.A.66.1) family.</text>
</comment>
<feature type="transmembrane region" description="Helical" evidence="7">
    <location>
        <begin position="410"/>
        <end position="431"/>
    </location>
</feature>
<gene>
    <name evidence="8" type="ORF">SAMN04488238_101304</name>
</gene>
<dbReference type="AlphaFoldDB" id="A0A1H2RGN1"/>
<dbReference type="Proteomes" id="UP000198539">
    <property type="component" value="Unassembled WGS sequence"/>
</dbReference>
<dbReference type="InterPro" id="IPR050222">
    <property type="entry name" value="MATE_MdtK"/>
</dbReference>
<dbReference type="STRING" id="564137.SAMN04488238_101304"/>
<feature type="transmembrane region" description="Helical" evidence="7">
    <location>
        <begin position="354"/>
        <end position="372"/>
    </location>
</feature>
<evidence type="ECO:0000313" key="9">
    <source>
        <dbReference type="Proteomes" id="UP000198539"/>
    </source>
</evidence>
<keyword evidence="5 7" id="KW-1133">Transmembrane helix</keyword>
<comment type="subcellular location">
    <subcellularLocation>
        <location evidence="1">Membrane</location>
        <topology evidence="1">Multi-pass membrane protein</topology>
    </subcellularLocation>
</comment>
<feature type="transmembrane region" description="Helical" evidence="7">
    <location>
        <begin position="274"/>
        <end position="293"/>
    </location>
</feature>
<feature type="transmembrane region" description="Helical" evidence="7">
    <location>
        <begin position="194"/>
        <end position="216"/>
    </location>
</feature>
<evidence type="ECO:0000256" key="5">
    <source>
        <dbReference type="ARBA" id="ARBA00022989"/>
    </source>
</evidence>
<feature type="transmembrane region" description="Helical" evidence="7">
    <location>
        <begin position="14"/>
        <end position="34"/>
    </location>
</feature>
<feature type="transmembrane region" description="Helical" evidence="7">
    <location>
        <begin position="46"/>
        <end position="65"/>
    </location>
</feature>
<proteinExistence type="inferred from homology"/>
<keyword evidence="4 7" id="KW-0812">Transmembrane</keyword>